<reference evidence="5 6" key="1">
    <citation type="submission" date="2015-09" db="EMBL/GenBank/DDBJ databases">
        <authorList>
            <consortium name="Pathogen Informatics"/>
            <person name="Wu L."/>
            <person name="Ma J."/>
        </authorList>
    </citation>
    <scope>NUCLEOTIDE SEQUENCE [LARGE SCALE GENOMIC DNA]</scope>
    <source>
        <strain evidence="5 6">2789STDY5834858</strain>
    </source>
</reference>
<name>A0ABP2ARM6_SARVE</name>
<keyword evidence="2" id="KW-0547">Nucleotide-binding</keyword>
<evidence type="ECO:0000313" key="5">
    <source>
        <dbReference type="EMBL" id="CUN51646.1"/>
    </source>
</evidence>
<dbReference type="InterPro" id="IPR001482">
    <property type="entry name" value="T2SS/T4SS_dom"/>
</dbReference>
<comment type="caution">
    <text evidence="5">The sequence shown here is derived from an EMBL/GenBank/DDBJ whole genome shotgun (WGS) entry which is preliminary data.</text>
</comment>
<dbReference type="Pfam" id="PF00437">
    <property type="entry name" value="T2SSE"/>
    <property type="match status" value="1"/>
</dbReference>
<comment type="similarity">
    <text evidence="1">Belongs to the GSP E family.</text>
</comment>
<dbReference type="RefSeq" id="WP_235804550.1">
    <property type="nucleotide sequence ID" value="NZ_CABIXL010000001.1"/>
</dbReference>
<dbReference type="Gene3D" id="3.40.50.300">
    <property type="entry name" value="P-loop containing nucleotide triphosphate hydrolases"/>
    <property type="match status" value="1"/>
</dbReference>
<dbReference type="InterPro" id="IPR027417">
    <property type="entry name" value="P-loop_NTPase"/>
</dbReference>
<sequence length="460" mass="52901">MGVIKIDLKDIDLSFMKGITKEMARDMNIISARGEENKIYFYTDKETEVKKSYLALLFDKKIEFIKGDKDEIKFLINKCYSIEASKNIKEDNFYILIEDAIKMRASDIHIEPKSQWTNIRFRIDGDLRLINKIQKSEYEILVNKIKVKGNMNISDKLKAQDGKISFFSNGNLSYDLRVSSLPTVYGEKIVIRILYKREDLLSIEKLNFTDYQKEKIKRILSFKNGMVVINGPTGSGKSTTLYALLNSIDKDGINISTIEDPIEFELDGVTQTNVNEKVNLTFSTGLKYILRQDPDVILIGEIRDEETAKIAVRASITGHKVYSTIHANNSSNIFSRLLDMGVEKYLLDEALKGVITQRLVRTLCEKCKEEVCINDDKYKFLRGKTIFKAKGCMECNYTGIKGRTMVSKVTISDKKLRKYYKNDENELLESCKNLLLQGQISLEEYILFKESEMLNEEVFA</sequence>
<evidence type="ECO:0000259" key="4">
    <source>
        <dbReference type="PROSITE" id="PS00662"/>
    </source>
</evidence>
<dbReference type="Proteomes" id="UP000095488">
    <property type="component" value="Unassembled WGS sequence"/>
</dbReference>
<gene>
    <name evidence="5" type="primary">gspE</name>
    <name evidence="5" type="ORF">ERS852473_00399</name>
</gene>
<evidence type="ECO:0000256" key="2">
    <source>
        <dbReference type="ARBA" id="ARBA00022741"/>
    </source>
</evidence>
<dbReference type="Gene3D" id="3.30.450.90">
    <property type="match status" value="1"/>
</dbReference>
<dbReference type="PROSITE" id="PS00662">
    <property type="entry name" value="T2SP_E"/>
    <property type="match status" value="1"/>
</dbReference>
<dbReference type="InterPro" id="IPR003593">
    <property type="entry name" value="AAA+_ATPase"/>
</dbReference>
<protein>
    <submittedName>
        <fullName evidence="5">Type II traffic warden ATPase</fullName>
    </submittedName>
</protein>
<evidence type="ECO:0000256" key="3">
    <source>
        <dbReference type="ARBA" id="ARBA00022840"/>
    </source>
</evidence>
<accession>A0ABP2ARM6</accession>
<dbReference type="SMART" id="SM00382">
    <property type="entry name" value="AAA"/>
    <property type="match status" value="1"/>
</dbReference>
<proteinExistence type="inferred from homology"/>
<feature type="domain" description="Bacterial type II secretion system protein E" evidence="4">
    <location>
        <begin position="290"/>
        <end position="304"/>
    </location>
</feature>
<keyword evidence="3" id="KW-0067">ATP-binding</keyword>
<dbReference type="SUPFAM" id="SSF52540">
    <property type="entry name" value="P-loop containing nucleoside triphosphate hydrolases"/>
    <property type="match status" value="1"/>
</dbReference>
<dbReference type="CDD" id="cd01129">
    <property type="entry name" value="PulE-GspE-like"/>
    <property type="match status" value="1"/>
</dbReference>
<dbReference type="PANTHER" id="PTHR30258">
    <property type="entry name" value="TYPE II SECRETION SYSTEM PROTEIN GSPE-RELATED"/>
    <property type="match status" value="1"/>
</dbReference>
<evidence type="ECO:0000313" key="6">
    <source>
        <dbReference type="Proteomes" id="UP000095488"/>
    </source>
</evidence>
<organism evidence="5 6">
    <name type="scientific">Sarcina ventriculi</name>
    <name type="common">Clostridium ventriculi</name>
    <dbReference type="NCBI Taxonomy" id="1267"/>
    <lineage>
        <taxon>Bacteria</taxon>
        <taxon>Bacillati</taxon>
        <taxon>Bacillota</taxon>
        <taxon>Clostridia</taxon>
        <taxon>Eubacteriales</taxon>
        <taxon>Clostridiaceae</taxon>
        <taxon>Sarcina</taxon>
    </lineage>
</organism>
<keyword evidence="6" id="KW-1185">Reference proteome</keyword>
<dbReference type="EMBL" id="CYZR01000001">
    <property type="protein sequence ID" value="CUN51646.1"/>
    <property type="molecule type" value="Genomic_DNA"/>
</dbReference>
<evidence type="ECO:0000256" key="1">
    <source>
        <dbReference type="ARBA" id="ARBA00006611"/>
    </source>
</evidence>
<dbReference type="PANTHER" id="PTHR30258:SF1">
    <property type="entry name" value="PROTEIN TRANSPORT PROTEIN HOFB HOMOLOG"/>
    <property type="match status" value="1"/>
</dbReference>